<dbReference type="GO" id="GO:0005524">
    <property type="term" value="F:ATP binding"/>
    <property type="evidence" value="ECO:0007669"/>
    <property type="project" value="UniProtKB-KW"/>
</dbReference>
<dbReference type="Pfam" id="PF13581">
    <property type="entry name" value="HATPase_c_2"/>
    <property type="match status" value="1"/>
</dbReference>
<gene>
    <name evidence="4" type="ORF">F8566_48885</name>
</gene>
<dbReference type="InterPro" id="IPR003594">
    <property type="entry name" value="HATPase_dom"/>
</dbReference>
<dbReference type="CDD" id="cd16936">
    <property type="entry name" value="HATPase_RsbW-like"/>
    <property type="match status" value="1"/>
</dbReference>
<proteinExistence type="predicted"/>
<keyword evidence="1" id="KW-0723">Serine/threonine-protein kinase</keyword>
<evidence type="ECO:0000313" key="5">
    <source>
        <dbReference type="Proteomes" id="UP000468735"/>
    </source>
</evidence>
<evidence type="ECO:0000259" key="3">
    <source>
        <dbReference type="Pfam" id="PF13581"/>
    </source>
</evidence>
<reference evidence="4 5" key="1">
    <citation type="submission" date="2019-09" db="EMBL/GenBank/DDBJ databases">
        <title>Actinomadura physcomitrii sp. nov., a novel actinomycete isolated from moss [Physcomitrium sphaericum (Ludw) Fuernr].</title>
        <authorList>
            <person name="Zhuang X."/>
            <person name="Liu C."/>
        </authorList>
    </citation>
    <scope>NUCLEOTIDE SEQUENCE [LARGE SCALE GENOMIC DNA]</scope>
    <source>
        <strain evidence="4 5">HMC1</strain>
    </source>
</reference>
<dbReference type="Proteomes" id="UP000468735">
    <property type="component" value="Unassembled WGS sequence"/>
</dbReference>
<organism evidence="4 5">
    <name type="scientific">Actinomadura rudentiformis</name>
    <dbReference type="NCBI Taxonomy" id="359158"/>
    <lineage>
        <taxon>Bacteria</taxon>
        <taxon>Bacillati</taxon>
        <taxon>Actinomycetota</taxon>
        <taxon>Actinomycetes</taxon>
        <taxon>Streptosporangiales</taxon>
        <taxon>Thermomonosporaceae</taxon>
        <taxon>Actinomadura</taxon>
    </lineage>
</organism>
<dbReference type="InterPro" id="IPR050267">
    <property type="entry name" value="Anti-sigma-factor_SerPK"/>
</dbReference>
<evidence type="ECO:0000313" key="4">
    <source>
        <dbReference type="EMBL" id="KAB2339210.1"/>
    </source>
</evidence>
<evidence type="ECO:0000256" key="2">
    <source>
        <dbReference type="SAM" id="MobiDB-lite"/>
    </source>
</evidence>
<dbReference type="AlphaFoldDB" id="A0A6H9YLH7"/>
<name>A0A6H9YLH7_9ACTN</name>
<dbReference type="PANTHER" id="PTHR35526:SF3">
    <property type="entry name" value="ANTI-SIGMA-F FACTOR RSBW"/>
    <property type="match status" value="1"/>
</dbReference>
<keyword evidence="4" id="KW-0067">ATP-binding</keyword>
<keyword evidence="4" id="KW-0547">Nucleotide-binding</keyword>
<dbReference type="RefSeq" id="WP_151571229.1">
    <property type="nucleotide sequence ID" value="NZ_WBMT01000037.1"/>
</dbReference>
<feature type="region of interest" description="Disordered" evidence="2">
    <location>
        <begin position="142"/>
        <end position="162"/>
    </location>
</feature>
<evidence type="ECO:0000256" key="1">
    <source>
        <dbReference type="ARBA" id="ARBA00022527"/>
    </source>
</evidence>
<dbReference type="Gene3D" id="3.30.565.10">
    <property type="entry name" value="Histidine kinase-like ATPase, C-terminal domain"/>
    <property type="match status" value="1"/>
</dbReference>
<keyword evidence="1" id="KW-0418">Kinase</keyword>
<dbReference type="GO" id="GO:0004674">
    <property type="term" value="F:protein serine/threonine kinase activity"/>
    <property type="evidence" value="ECO:0007669"/>
    <property type="project" value="UniProtKB-KW"/>
</dbReference>
<dbReference type="InterPro" id="IPR036890">
    <property type="entry name" value="HATPase_C_sf"/>
</dbReference>
<dbReference type="OrthoDB" id="3534907at2"/>
<keyword evidence="1" id="KW-0808">Transferase</keyword>
<accession>A0A6H9YLH7</accession>
<keyword evidence="5" id="KW-1185">Reference proteome</keyword>
<comment type="caution">
    <text evidence="4">The sequence shown here is derived from an EMBL/GenBank/DDBJ whole genome shotgun (WGS) entry which is preliminary data.</text>
</comment>
<dbReference type="PANTHER" id="PTHR35526">
    <property type="entry name" value="ANTI-SIGMA-F FACTOR RSBW-RELATED"/>
    <property type="match status" value="1"/>
</dbReference>
<sequence length="162" mass="17208">MMSVTEKLRANGREFRKGVLATPSVVSGLRDLTEAHLHSWGLSEHVDIATLVVSELVTNAVKASFGSLIGFQVVHLPDALVIEVWDPSESPPKKQCPRPTDTRGRGLSIVEAVAQAWGVREDPPETGGKTVWAALALGCQGNPSPLPQVPEASDAPNGEDLS</sequence>
<feature type="domain" description="Histidine kinase/HSP90-like ATPase" evidence="3">
    <location>
        <begin position="21"/>
        <end position="133"/>
    </location>
</feature>
<dbReference type="SUPFAM" id="SSF55874">
    <property type="entry name" value="ATPase domain of HSP90 chaperone/DNA topoisomerase II/histidine kinase"/>
    <property type="match status" value="1"/>
</dbReference>
<protein>
    <submittedName>
        <fullName evidence="4">ATP-binding protein</fullName>
    </submittedName>
</protein>
<dbReference type="EMBL" id="WBMT01000037">
    <property type="protein sequence ID" value="KAB2339210.1"/>
    <property type="molecule type" value="Genomic_DNA"/>
</dbReference>